<proteinExistence type="predicted"/>
<feature type="domain" description="Amidohydrolase-related" evidence="2">
    <location>
        <begin position="60"/>
        <end position="412"/>
    </location>
</feature>
<keyword evidence="1" id="KW-0378">Hydrolase</keyword>
<dbReference type="SUPFAM" id="SSF51338">
    <property type="entry name" value="Composite domain of metallo-dependent hydrolases"/>
    <property type="match status" value="2"/>
</dbReference>
<gene>
    <name evidence="3" type="ORF">JX360_01635</name>
</gene>
<protein>
    <submittedName>
        <fullName evidence="3">Amidohydrolase</fullName>
    </submittedName>
</protein>
<dbReference type="Pfam" id="PF01979">
    <property type="entry name" value="Amidohydro_1"/>
    <property type="match status" value="1"/>
</dbReference>
<name>A0ABT0C8E6_THEVL</name>
<accession>A0ABT0C8E6</accession>
<dbReference type="PANTHER" id="PTHR43794">
    <property type="entry name" value="AMINOHYDROLASE SSNA-RELATED"/>
    <property type="match status" value="1"/>
</dbReference>
<dbReference type="PANTHER" id="PTHR43794:SF11">
    <property type="entry name" value="AMIDOHYDROLASE-RELATED DOMAIN-CONTAINING PROTEIN"/>
    <property type="match status" value="1"/>
</dbReference>
<evidence type="ECO:0000259" key="2">
    <source>
        <dbReference type="Pfam" id="PF01979"/>
    </source>
</evidence>
<dbReference type="RefSeq" id="WP_244348737.1">
    <property type="nucleotide sequence ID" value="NZ_JAFIRA010000002.1"/>
</dbReference>
<organism evidence="3 4">
    <name type="scientific">Thermostichus vulcanus str. 'Rupite'</name>
    <dbReference type="NCBI Taxonomy" id="2813851"/>
    <lineage>
        <taxon>Bacteria</taxon>
        <taxon>Bacillati</taxon>
        <taxon>Cyanobacteriota</taxon>
        <taxon>Cyanophyceae</taxon>
        <taxon>Thermostichales</taxon>
        <taxon>Thermostichaceae</taxon>
        <taxon>Thermostichus</taxon>
    </lineage>
</organism>
<evidence type="ECO:0000313" key="3">
    <source>
        <dbReference type="EMBL" id="MCJ2541615.1"/>
    </source>
</evidence>
<evidence type="ECO:0000256" key="1">
    <source>
        <dbReference type="ARBA" id="ARBA00022801"/>
    </source>
</evidence>
<dbReference type="EMBL" id="JAFIRA010000002">
    <property type="protein sequence ID" value="MCJ2541615.1"/>
    <property type="molecule type" value="Genomic_DNA"/>
</dbReference>
<keyword evidence="4" id="KW-1185">Reference proteome</keyword>
<sequence>MSCIVIRNVVLFTIDGQDRVYRDGTVVVRGDRIAVVGPSDQVGIPADAGRVIEGGHKMALIPGLIDTHSHSSLLRGVTENYQLLDWLPRYQLEHRALTEADAYYAALLSYLEALKGGTTCVMDMYRFMHRCAEAAGDLGLRVNLVPYTADAPGKDFFETMESTRQLIESQHGTQGGRVRVWVGLEHLFYCSPQAYQTAIEYSRHYGVGIHTHSSEQKEEVEAVEQHFGHKPIHLFQQYGILGPQTAIAHCVWLDESEIQLLRDTGTAVCHCPISNAKLAGGIAPIPELLQAGIRIGLGTDGNISNNNLDMFEEMKFASLLQKVKHYDAAALPASTMLRMATIEGAKVLGLEQEIGSIETGKKADLVLVDLSGPNLMPLVWERNPNGIEETNILWNLVYAARASNVHSVWVDGIPVIEAGQSTQLSEAKALAEIQAQTEDLLRRRDPFKATLTPVVG</sequence>
<dbReference type="InterPro" id="IPR011059">
    <property type="entry name" value="Metal-dep_hydrolase_composite"/>
</dbReference>
<dbReference type="Gene3D" id="3.20.20.140">
    <property type="entry name" value="Metal-dependent hydrolases"/>
    <property type="match status" value="1"/>
</dbReference>
<dbReference type="CDD" id="cd01298">
    <property type="entry name" value="ATZ_TRZ_like"/>
    <property type="match status" value="1"/>
</dbReference>
<dbReference type="Gene3D" id="2.30.40.10">
    <property type="entry name" value="Urease, subunit C, domain 1"/>
    <property type="match status" value="1"/>
</dbReference>
<dbReference type="InterPro" id="IPR050287">
    <property type="entry name" value="MTA/SAH_deaminase"/>
</dbReference>
<comment type="caution">
    <text evidence="3">The sequence shown here is derived from an EMBL/GenBank/DDBJ whole genome shotgun (WGS) entry which is preliminary data.</text>
</comment>
<dbReference type="Proteomes" id="UP000830835">
    <property type="component" value="Unassembled WGS sequence"/>
</dbReference>
<evidence type="ECO:0000313" key="4">
    <source>
        <dbReference type="Proteomes" id="UP000830835"/>
    </source>
</evidence>
<dbReference type="InterPro" id="IPR006680">
    <property type="entry name" value="Amidohydro-rel"/>
</dbReference>
<dbReference type="SUPFAM" id="SSF51556">
    <property type="entry name" value="Metallo-dependent hydrolases"/>
    <property type="match status" value="1"/>
</dbReference>
<reference evidence="3" key="1">
    <citation type="submission" date="2021-02" db="EMBL/GenBank/DDBJ databases">
        <title>The CRISPR/cas machinery reduction and long-range gene transfer in the hot spring cyanobacterium Synechococcus.</title>
        <authorList>
            <person name="Dvorak P."/>
            <person name="Jahodarova E."/>
            <person name="Hasler P."/>
            <person name="Poulickova A."/>
        </authorList>
    </citation>
    <scope>NUCLEOTIDE SEQUENCE</scope>
    <source>
        <strain evidence="3">Rupite</strain>
    </source>
</reference>
<dbReference type="InterPro" id="IPR032466">
    <property type="entry name" value="Metal_Hydrolase"/>
</dbReference>